<feature type="coiled-coil region" evidence="1">
    <location>
        <begin position="460"/>
        <end position="514"/>
    </location>
</feature>
<name>A0A1H8LWZ0_9RHOB</name>
<dbReference type="STRING" id="1077947.SAMN05216227_104623"/>
<dbReference type="SUPFAM" id="SSF52540">
    <property type="entry name" value="P-loop containing nucleoside triphosphate hydrolases"/>
    <property type="match status" value="1"/>
</dbReference>
<evidence type="ECO:0000256" key="1">
    <source>
        <dbReference type="SAM" id="Coils"/>
    </source>
</evidence>
<keyword evidence="4" id="KW-1185">Reference proteome</keyword>
<dbReference type="EMBL" id="FOCO01000046">
    <property type="protein sequence ID" value="SEO09627.1"/>
    <property type="molecule type" value="Genomic_DNA"/>
</dbReference>
<organism evidence="3 4">
    <name type="scientific">Pseudorhodobacter antarcticus</name>
    <dbReference type="NCBI Taxonomy" id="1077947"/>
    <lineage>
        <taxon>Bacteria</taxon>
        <taxon>Pseudomonadati</taxon>
        <taxon>Pseudomonadota</taxon>
        <taxon>Alphaproteobacteria</taxon>
        <taxon>Rhodobacterales</taxon>
        <taxon>Paracoccaceae</taxon>
        <taxon>Pseudorhodobacter</taxon>
    </lineage>
</organism>
<feature type="region of interest" description="Disordered" evidence="2">
    <location>
        <begin position="18"/>
        <end position="37"/>
    </location>
</feature>
<evidence type="ECO:0000313" key="3">
    <source>
        <dbReference type="EMBL" id="SEO09627.1"/>
    </source>
</evidence>
<reference evidence="3 4" key="1">
    <citation type="submission" date="2016-10" db="EMBL/GenBank/DDBJ databases">
        <authorList>
            <person name="de Groot N.N."/>
        </authorList>
    </citation>
    <scope>NUCLEOTIDE SEQUENCE [LARGE SCALE GENOMIC DNA]</scope>
    <source>
        <strain evidence="3 4">CGMCC 1.10836</strain>
    </source>
</reference>
<dbReference type="AlphaFoldDB" id="A0A1H8LWZ0"/>
<dbReference type="CDD" id="cd09117">
    <property type="entry name" value="PLDc_Bfil_DEXD_like"/>
    <property type="match status" value="1"/>
</dbReference>
<proteinExistence type="predicted"/>
<evidence type="ECO:0000313" key="4">
    <source>
        <dbReference type="Proteomes" id="UP000183002"/>
    </source>
</evidence>
<dbReference type="InterPro" id="IPR027417">
    <property type="entry name" value="P-loop_NTPase"/>
</dbReference>
<dbReference type="Gene3D" id="3.30.870.10">
    <property type="entry name" value="Endonuclease Chain A"/>
    <property type="match status" value="1"/>
</dbReference>
<gene>
    <name evidence="3" type="ORF">SAMN05216227_104623</name>
</gene>
<accession>A0A1H8LWZ0</accession>
<evidence type="ECO:0008006" key="5">
    <source>
        <dbReference type="Google" id="ProtNLM"/>
    </source>
</evidence>
<evidence type="ECO:0000256" key="2">
    <source>
        <dbReference type="SAM" id="MobiDB-lite"/>
    </source>
</evidence>
<dbReference type="SUPFAM" id="SSF56024">
    <property type="entry name" value="Phospholipase D/nuclease"/>
    <property type="match status" value="1"/>
</dbReference>
<protein>
    <recommendedName>
        <fullName evidence="5">PLD-like domain-containing protein</fullName>
    </recommendedName>
</protein>
<keyword evidence="1" id="KW-0175">Coiled coil</keyword>
<dbReference type="Proteomes" id="UP000183002">
    <property type="component" value="Unassembled WGS sequence"/>
</dbReference>
<sequence>MLEEPERRGLLSRFFPRASLPSSAGAPEGQSQSTWADNHKRPVHSLVTKVLRESDCLIVTGYQDFLSSLAYLIETVGGIGDRPAGSIRMVFGTNTDSSRQVGARGRPAAEEARAYFLGSQGLSVGDLADLRAVLAIEAIERGTIALRVFDPDIAQGVVGRRPPMLHAKLVIGDGHALSGSSNFSNGGLRRNLEFVDDAAASPDLAAARREAAERFWEMGRDWTEEALAILRSLVRLVSPEEAVARTVIEATSFMPWIAAGDTTAGRPPQQFQADLIYEAAGTIHEQGFAFVEAPTGAGKTDIGKHLAALLPVAHDQTVFSWGERADQRRLGSIALIPASVFSNWTTNAPVNFKPIKHSYLSKTKASENQELELINRDVRSAAGMIVDESHRLSSRFLAPSNRSLVFERTPAIWTACLSATLMGNQGLDGLLAFHEKRASIYVPPVITEQINVHFSRVRERGALVAELAAQKRKIEEQQRQPDLFESENVLQEKIETLERTVEGRGLQLRRLQAELADALAPYVVRRQRACIGESRQRSDGSFKYPAIKSERRDADLTDDQQKVITRIKQLAEAITSGVTLVSADPQRAAQTEIKFHDKSRIHIRNFLALLRASITFARIEWVRERDTEADQRGRRSLGESLRQAERYSRRPLAVPLGELQGELADTEVTSETPICDRLGRLLHHTCLDEIDTARAEQMREILSKHGHAIFLAERVGVLEVYANLLGGHRGRGPEVFVVAPGAKIKTGKKLHHLRSGAEAQEYFSLNGSKRAPMAQRAMFLTFQMAEGINLQTASALGILGVTSDIKSLIQGLGRIDRIDSPHSTIHYFTFDLPGLVLSSDKKARGRVENIALLSGVGADDLASEIVEFAAGDLTDLVLTQIKKPRILRPNNYFDQVEALKREVSDDVMRRVGSAKPKGLWGAELCLLTTSRPVTILMLGGRTGDLRNPHVQAPRLLLLRESEDQTEISGDQADAARHLVEAFHETKRLGLHVKAPQLDQVSGLLSNFAETLPNLTHWDIRPARTVSILASLARFMSGQSVLDGGRSIFGDLTLPALEKLAEAWAQELDPSWIEAKQAISDRSVKDRTIPDYLGISSIEELFYLQPASDLDQIRARAEKLLDFCRSASEGQSTSVLDRVSTVFVGRPGL</sequence>